<proteinExistence type="predicted"/>
<dbReference type="GO" id="GO:0044594">
    <property type="term" value="F:17-beta-hydroxysteroid dehydrogenase (NAD+) activity"/>
    <property type="evidence" value="ECO:0007669"/>
    <property type="project" value="TreeGrafter"/>
</dbReference>
<dbReference type="InterPro" id="IPR029069">
    <property type="entry name" value="HotDog_dom_sf"/>
</dbReference>
<evidence type="ECO:0000313" key="3">
    <source>
        <dbReference type="EMBL" id="QEY63056.1"/>
    </source>
</evidence>
<dbReference type="Proteomes" id="UP000327179">
    <property type="component" value="Chromosome"/>
</dbReference>
<dbReference type="KEGG" id="plal:FXN65_13630"/>
<sequence length="286" mass="30656">MPIDVEKLLGYSIPTVRQTLTRRETAFYALSVGMGQDPEDERQLSYVDYSRDLRALPSMAVVLAHPGFWLADPRSGVDATQVVHGEQELNLHAPLPVEGELVGETSIVGLVDKGPGQGALLYTRKAVTDAASGKLIASTLNTTFIRGGGGFGGSATPFKPSPTQSVGEPDFVVDLPTRAEQALYYRMNGDDNPLHANPAVAAQAGFTRPILHGLCTFGVVCHAVVKVLADYDASLLRGMSLRFSSPVYPGETIRSEIWRDGSFQARVLERDALVVSNGLAYLGGRA</sequence>
<dbReference type="PANTHER" id="PTHR13078:SF56">
    <property type="entry name" value="PEROXISOMAL MULTIFUNCTIONAL ENZYME TYPE 2"/>
    <property type="match status" value="1"/>
</dbReference>
<dbReference type="EMBL" id="CP043311">
    <property type="protein sequence ID" value="QEY63056.1"/>
    <property type="molecule type" value="Genomic_DNA"/>
</dbReference>
<dbReference type="GO" id="GO:0003857">
    <property type="term" value="F:(3S)-3-hydroxyacyl-CoA dehydrogenase (NAD+) activity"/>
    <property type="evidence" value="ECO:0007669"/>
    <property type="project" value="TreeGrafter"/>
</dbReference>
<evidence type="ECO:0000259" key="1">
    <source>
        <dbReference type="Pfam" id="PF01575"/>
    </source>
</evidence>
<protein>
    <submittedName>
        <fullName evidence="3">3-alpha,7-alpha, 12-alpha-trihydroxy-5-beta-cholest-24-enoyl-CoA hydratase</fullName>
    </submittedName>
</protein>
<gene>
    <name evidence="3" type="ORF">FXN65_13630</name>
</gene>
<dbReference type="CDD" id="cd03448">
    <property type="entry name" value="HDE_HSD"/>
    <property type="match status" value="1"/>
</dbReference>
<dbReference type="Pfam" id="PF01575">
    <property type="entry name" value="MaoC_dehydratas"/>
    <property type="match status" value="1"/>
</dbReference>
<organism evidence="3 4">
    <name type="scientific">Metapseudomonas lalkuanensis</name>
    <dbReference type="NCBI Taxonomy" id="2604832"/>
    <lineage>
        <taxon>Bacteria</taxon>
        <taxon>Pseudomonadati</taxon>
        <taxon>Pseudomonadota</taxon>
        <taxon>Gammaproteobacteria</taxon>
        <taxon>Pseudomonadales</taxon>
        <taxon>Pseudomonadaceae</taxon>
        <taxon>Metapseudomonas</taxon>
    </lineage>
</organism>
<dbReference type="InterPro" id="IPR054357">
    <property type="entry name" value="MFE-2_N"/>
</dbReference>
<evidence type="ECO:0000313" key="4">
    <source>
        <dbReference type="Proteomes" id="UP000327179"/>
    </source>
</evidence>
<dbReference type="RefSeq" id="WP_151133708.1">
    <property type="nucleotide sequence ID" value="NZ_CP043311.1"/>
</dbReference>
<feature type="domain" description="Peroxisomal multifunctional enzyme type 2-like N-terminal" evidence="2">
    <location>
        <begin position="20"/>
        <end position="147"/>
    </location>
</feature>
<dbReference type="Gene3D" id="3.10.129.10">
    <property type="entry name" value="Hotdog Thioesterase"/>
    <property type="match status" value="2"/>
</dbReference>
<accession>A0A5J6QQU6</accession>
<dbReference type="AlphaFoldDB" id="A0A5J6QQU6"/>
<dbReference type="PANTHER" id="PTHR13078">
    <property type="entry name" value="PEROXISOMAL MULTIFUNCTIONAL ENZYME TYPE 2-RELATED"/>
    <property type="match status" value="1"/>
</dbReference>
<dbReference type="InterPro" id="IPR002539">
    <property type="entry name" value="MaoC-like_dom"/>
</dbReference>
<reference evidence="3 4" key="1">
    <citation type="submission" date="2019-08" db="EMBL/GenBank/DDBJ databases">
        <title>Whole-genome Sequencing of e-waste polymer degrading bacterium Pseudomonas sp. strain PE08.</title>
        <authorList>
            <person name="Kirdat K."/>
            <person name="Debbarma P."/>
            <person name="Narawade N."/>
            <person name="Suyal D."/>
            <person name="Thorat V."/>
            <person name="Shouche Y."/>
            <person name="Goel R."/>
            <person name="Yadav A."/>
        </authorList>
    </citation>
    <scope>NUCLEOTIDE SEQUENCE [LARGE SCALE GENOMIC DNA]</scope>
    <source>
        <strain evidence="3 4">PE08</strain>
    </source>
</reference>
<dbReference type="Pfam" id="PF22622">
    <property type="entry name" value="MFE-2_hydrat-2_N"/>
    <property type="match status" value="1"/>
</dbReference>
<name>A0A5J6QQU6_9GAMM</name>
<keyword evidence="4" id="KW-1185">Reference proteome</keyword>
<feature type="domain" description="MaoC-like" evidence="1">
    <location>
        <begin position="168"/>
        <end position="262"/>
    </location>
</feature>
<evidence type="ECO:0000259" key="2">
    <source>
        <dbReference type="Pfam" id="PF22622"/>
    </source>
</evidence>
<dbReference type="SUPFAM" id="SSF54637">
    <property type="entry name" value="Thioesterase/thiol ester dehydrase-isomerase"/>
    <property type="match status" value="2"/>
</dbReference>
<dbReference type="GO" id="GO:0006635">
    <property type="term" value="P:fatty acid beta-oxidation"/>
    <property type="evidence" value="ECO:0007669"/>
    <property type="project" value="TreeGrafter"/>
</dbReference>
<dbReference type="GO" id="GO:0004300">
    <property type="term" value="F:enoyl-CoA hydratase activity"/>
    <property type="evidence" value="ECO:0007669"/>
    <property type="project" value="TreeGrafter"/>
</dbReference>